<keyword evidence="1" id="KW-0732">Signal</keyword>
<comment type="caution">
    <text evidence="3">The sequence shown here is derived from an EMBL/GenBank/DDBJ whole genome shotgun (WGS) entry which is preliminary data.</text>
</comment>
<evidence type="ECO:0000313" key="4">
    <source>
        <dbReference type="Proteomes" id="UP000248745"/>
    </source>
</evidence>
<dbReference type="SUPFAM" id="SSF55486">
    <property type="entry name" value="Metalloproteases ('zincins'), catalytic domain"/>
    <property type="match status" value="1"/>
</dbReference>
<feature type="signal peptide" evidence="1">
    <location>
        <begin position="1"/>
        <end position="19"/>
    </location>
</feature>
<dbReference type="InterPro" id="IPR007110">
    <property type="entry name" value="Ig-like_dom"/>
</dbReference>
<name>A0A2W2AB83_9BACT</name>
<dbReference type="InterPro" id="IPR008754">
    <property type="entry name" value="Peptidase_M43"/>
</dbReference>
<dbReference type="Pfam" id="PF20009">
    <property type="entry name" value="GEVED"/>
    <property type="match status" value="1"/>
</dbReference>
<dbReference type="Gene3D" id="3.40.390.10">
    <property type="entry name" value="Collagenase (Catalytic Domain)"/>
    <property type="match status" value="1"/>
</dbReference>
<dbReference type="PROSITE" id="PS50835">
    <property type="entry name" value="IG_LIKE"/>
    <property type="match status" value="1"/>
</dbReference>
<feature type="chain" id="PRO_5016105690" description="Ig-like domain-containing protein" evidence="1">
    <location>
        <begin position="20"/>
        <end position="787"/>
    </location>
</feature>
<dbReference type="SUPFAM" id="SSF48726">
    <property type="entry name" value="Immunoglobulin"/>
    <property type="match status" value="1"/>
</dbReference>
<evidence type="ECO:0000259" key="2">
    <source>
        <dbReference type="PROSITE" id="PS50835"/>
    </source>
</evidence>
<proteinExistence type="predicted"/>
<dbReference type="OrthoDB" id="673970at2"/>
<feature type="domain" description="Ig-like" evidence="2">
    <location>
        <begin position="512"/>
        <end position="592"/>
    </location>
</feature>
<dbReference type="AlphaFoldDB" id="A0A2W2AB83"/>
<dbReference type="NCBIfam" id="TIGR04183">
    <property type="entry name" value="Por_Secre_tail"/>
    <property type="match status" value="1"/>
</dbReference>
<dbReference type="InterPro" id="IPR024079">
    <property type="entry name" value="MetalloPept_cat_dom_sf"/>
</dbReference>
<dbReference type="InterPro" id="IPR026444">
    <property type="entry name" value="Secre_tail"/>
</dbReference>
<dbReference type="EMBL" id="QKTW01000017">
    <property type="protein sequence ID" value="PZF72561.1"/>
    <property type="molecule type" value="Genomic_DNA"/>
</dbReference>
<dbReference type="RefSeq" id="WP_110999152.1">
    <property type="nucleotide sequence ID" value="NZ_QKTW01000017.1"/>
</dbReference>
<accession>A0A2W2AB83</accession>
<dbReference type="GO" id="GO:0008237">
    <property type="term" value="F:metallopeptidase activity"/>
    <property type="evidence" value="ECO:0007669"/>
    <property type="project" value="InterPro"/>
</dbReference>
<dbReference type="Proteomes" id="UP000248745">
    <property type="component" value="Unassembled WGS sequence"/>
</dbReference>
<dbReference type="InterPro" id="IPR045474">
    <property type="entry name" value="GEVED"/>
</dbReference>
<dbReference type="Pfam" id="PF18962">
    <property type="entry name" value="Por_Secre_tail"/>
    <property type="match status" value="1"/>
</dbReference>
<dbReference type="InterPro" id="IPR013783">
    <property type="entry name" value="Ig-like_fold"/>
</dbReference>
<reference evidence="3 4" key="1">
    <citation type="submission" date="2018-06" db="EMBL/GenBank/DDBJ databases">
        <title>Mucibacter soli gen. nov., sp. nov., a new member of the family Chitinophagaceae producing mucin.</title>
        <authorList>
            <person name="Kim M.-K."/>
            <person name="Park S."/>
            <person name="Kim T.-S."/>
            <person name="Joung Y."/>
            <person name="Han J.-H."/>
            <person name="Kim S.B."/>
        </authorList>
    </citation>
    <scope>NUCLEOTIDE SEQUENCE [LARGE SCALE GENOMIC DNA]</scope>
    <source>
        <strain evidence="3 4">R1-15</strain>
    </source>
</reference>
<organism evidence="3 4">
    <name type="scientific">Taibaiella soli</name>
    <dbReference type="NCBI Taxonomy" id="1649169"/>
    <lineage>
        <taxon>Bacteria</taxon>
        <taxon>Pseudomonadati</taxon>
        <taxon>Bacteroidota</taxon>
        <taxon>Chitinophagia</taxon>
        <taxon>Chitinophagales</taxon>
        <taxon>Chitinophagaceae</taxon>
        <taxon>Taibaiella</taxon>
    </lineage>
</organism>
<evidence type="ECO:0000256" key="1">
    <source>
        <dbReference type="SAM" id="SignalP"/>
    </source>
</evidence>
<sequence>MIKSILSIIAVFFSVAAFSQTHPACASDLIHKYQMEHDSVYATAFKRQLQQWAAYNKPKGPKMAQGLLVSSPTGMVYEIPIVFHIIHTGQNIGTPQNPSDATIQTLVNYLNSVYAATWASNPDTNNGGVNVPLRFKLAQRTPSCQATNGINRVNGSSLPGYAAYGIKMAGATLGADDSLVKALSIWPSSKYVNIWIVTNIQGAAANGGAVAGYATYPGTPAYRDGVVLRYDQTDWSIAHEVGHVFGLAHTFEGSSSPTTCPTNNNCVTDGDYVCDTDPHPLVSGCPTGINPCTNSSYVPVNYNIMNYSSCPNRFTVGQRSRMIFQMLNNRGSLNTSLGAYAPGIFPTNLPSPVLACVPSAISAPGNIYGIGPQNVTLADMSYASGGYSQDGNFYMDNTANSCLTGQSIAHLQAGMQYTLTVSTGLWNDENGAAWIDWNNDGVFQTSEQVMDYSSTSGDQTATVIVPTTGVPLCTPLRMRVFSDFFGSATPTPCGNPAYGQVEDFTVYVSGTPSVSIASNAVSFCAGQVASFAATSVNGGSGATYQWQKNGVNMGANTDTLSFAPANGDTVTCVLTSSLSCVTPATVTSNTITLAVHPIVTPAIVITANPGTNLATGQNVTFTATVTNGGNAPVYEWRNNGTAIPGGTTISYTATAGVDLQNNDQISVWVHNTDSCGLSSTSNVLNIQVLSNTSVAHVDGNEDAVSIFPNPNDGSFRIKGKIEDKNSRSLSLMLFNAIGQCVYKEQTSVANGNLDQMIHLPVTISTGLYQLKIVSDHSACSLKLAVYK</sequence>
<gene>
    <name evidence="3" type="ORF">DN068_11900</name>
</gene>
<dbReference type="Gene3D" id="2.60.40.10">
    <property type="entry name" value="Immunoglobulins"/>
    <property type="match status" value="2"/>
</dbReference>
<evidence type="ECO:0000313" key="3">
    <source>
        <dbReference type="EMBL" id="PZF72561.1"/>
    </source>
</evidence>
<protein>
    <recommendedName>
        <fullName evidence="2">Ig-like domain-containing protein</fullName>
    </recommendedName>
</protein>
<keyword evidence="4" id="KW-1185">Reference proteome</keyword>
<dbReference type="Pfam" id="PF05572">
    <property type="entry name" value="Peptidase_M43"/>
    <property type="match status" value="1"/>
</dbReference>
<dbReference type="InterPro" id="IPR036179">
    <property type="entry name" value="Ig-like_dom_sf"/>
</dbReference>